<dbReference type="AlphaFoldDB" id="A0A0R3QLP3"/>
<keyword evidence="2" id="KW-1185">Reference proteome</keyword>
<evidence type="ECO:0000313" key="1">
    <source>
        <dbReference type="EMBL" id="VDO22388.1"/>
    </source>
</evidence>
<reference evidence="1 2" key="2">
    <citation type="submission" date="2018-11" db="EMBL/GenBank/DDBJ databases">
        <authorList>
            <consortium name="Pathogen Informatics"/>
        </authorList>
    </citation>
    <scope>NUCLEOTIDE SEQUENCE [LARGE SCALE GENOMIC DNA]</scope>
</reference>
<sequence>MSDEKMREVRSDEGKSKEMMKDYGSYFQSYPHFEKEVDIVVGIPHKYPMSQEAKDTDRFVKLQ</sequence>
<accession>A0A0R3QLP3</accession>
<evidence type="ECO:0000313" key="2">
    <source>
        <dbReference type="Proteomes" id="UP000280834"/>
    </source>
</evidence>
<reference evidence="3" key="1">
    <citation type="submission" date="2017-02" db="UniProtKB">
        <authorList>
            <consortium name="WormBaseParasite"/>
        </authorList>
    </citation>
    <scope>IDENTIFICATION</scope>
</reference>
<name>A0A0R3QLP3_9BILA</name>
<proteinExistence type="predicted"/>
<dbReference type="EMBL" id="UZAG01015672">
    <property type="protein sequence ID" value="VDO22388.1"/>
    <property type="molecule type" value="Genomic_DNA"/>
</dbReference>
<protein>
    <submittedName>
        <fullName evidence="3">Agmatinase</fullName>
    </submittedName>
</protein>
<organism evidence="3">
    <name type="scientific">Brugia timori</name>
    <dbReference type="NCBI Taxonomy" id="42155"/>
    <lineage>
        <taxon>Eukaryota</taxon>
        <taxon>Metazoa</taxon>
        <taxon>Ecdysozoa</taxon>
        <taxon>Nematoda</taxon>
        <taxon>Chromadorea</taxon>
        <taxon>Rhabditida</taxon>
        <taxon>Spirurina</taxon>
        <taxon>Spiruromorpha</taxon>
        <taxon>Filarioidea</taxon>
        <taxon>Onchocercidae</taxon>
        <taxon>Brugia</taxon>
    </lineage>
</organism>
<dbReference type="WBParaSite" id="BTMF_0000862201-mRNA-1">
    <property type="protein sequence ID" value="BTMF_0000862201-mRNA-1"/>
    <property type="gene ID" value="BTMF_0000862201"/>
</dbReference>
<evidence type="ECO:0000313" key="3">
    <source>
        <dbReference type="WBParaSite" id="BTMF_0000862201-mRNA-1"/>
    </source>
</evidence>
<dbReference type="Proteomes" id="UP000280834">
    <property type="component" value="Unassembled WGS sequence"/>
</dbReference>
<gene>
    <name evidence="1" type="ORF">BTMF_LOCUS6673</name>
</gene>